<sequence>MKRGIYFIMVVAVIVGFMAWWFSPVQVLKRRTSGLFDTLTLERDSAPAYRHLKELAIGSKLADYVTLEAPSIGDVNGRFERSQLESGFSFLSSNAIESAFEDEKFVSVTSDGETGTVVVELTGLVALKEYRPVDGRFHVELNWKKSDDGWRLEKASWKEIP</sequence>
<evidence type="ECO:0000313" key="3">
    <source>
        <dbReference type="Proteomes" id="UP000603141"/>
    </source>
</evidence>
<evidence type="ECO:0000256" key="1">
    <source>
        <dbReference type="SAM" id="Phobius"/>
    </source>
</evidence>
<keyword evidence="1" id="KW-0472">Membrane</keyword>
<feature type="transmembrane region" description="Helical" evidence="1">
    <location>
        <begin position="6"/>
        <end position="23"/>
    </location>
</feature>
<dbReference type="EMBL" id="JAENIJ010000034">
    <property type="protein sequence ID" value="MBK1884076.1"/>
    <property type="molecule type" value="Genomic_DNA"/>
</dbReference>
<proteinExistence type="predicted"/>
<keyword evidence="1" id="KW-1133">Transmembrane helix</keyword>
<dbReference type="RefSeq" id="WP_200272918.1">
    <property type="nucleotide sequence ID" value="NZ_JAENIJ010000034.1"/>
</dbReference>
<dbReference type="Proteomes" id="UP000603141">
    <property type="component" value="Unassembled WGS sequence"/>
</dbReference>
<comment type="caution">
    <text evidence="2">The sequence shown here is derived from an EMBL/GenBank/DDBJ whole genome shotgun (WGS) entry which is preliminary data.</text>
</comment>
<evidence type="ECO:0008006" key="4">
    <source>
        <dbReference type="Google" id="ProtNLM"/>
    </source>
</evidence>
<accession>A0A934VSA3</accession>
<keyword evidence="3" id="KW-1185">Reference proteome</keyword>
<gene>
    <name evidence="2" type="ORF">JIN85_16775</name>
</gene>
<evidence type="ECO:0000313" key="2">
    <source>
        <dbReference type="EMBL" id="MBK1884076.1"/>
    </source>
</evidence>
<name>A0A934VSA3_9BACT</name>
<organism evidence="2 3">
    <name type="scientific">Luteolibacter pohnpeiensis</name>
    <dbReference type="NCBI Taxonomy" id="454153"/>
    <lineage>
        <taxon>Bacteria</taxon>
        <taxon>Pseudomonadati</taxon>
        <taxon>Verrucomicrobiota</taxon>
        <taxon>Verrucomicrobiia</taxon>
        <taxon>Verrucomicrobiales</taxon>
        <taxon>Verrucomicrobiaceae</taxon>
        <taxon>Luteolibacter</taxon>
    </lineage>
</organism>
<dbReference type="AlphaFoldDB" id="A0A934VSA3"/>
<reference evidence="2" key="1">
    <citation type="submission" date="2021-01" db="EMBL/GenBank/DDBJ databases">
        <title>Modified the classification status of verrucomicrobia.</title>
        <authorList>
            <person name="Feng X."/>
        </authorList>
    </citation>
    <scope>NUCLEOTIDE SEQUENCE</scope>
    <source>
        <strain evidence="2">KCTC 22041</strain>
    </source>
</reference>
<protein>
    <recommendedName>
        <fullName evidence="4">SnoaL-like domain-containing protein</fullName>
    </recommendedName>
</protein>
<keyword evidence="1" id="KW-0812">Transmembrane</keyword>